<comment type="caution">
    <text evidence="1">The sequence shown here is derived from an EMBL/GenBank/DDBJ whole genome shotgun (WGS) entry which is preliminary data.</text>
</comment>
<dbReference type="AlphaFoldDB" id="A0A6N9NL03"/>
<gene>
    <name evidence="1" type="ORF">GQN54_07245</name>
</gene>
<keyword evidence="2" id="KW-1185">Reference proteome</keyword>
<sequence>MIEKTFVPFHEIGNQEVIIVDGLHPRGLILSHWKGGNIHAEITDDTSGGIVLNAIEKNFTGIDNPFISATHFDIDGFVGVWALFEPQLAMQYKSVLHQMAVIGDFRELNLTKDGADHALKLVCYINAVEKEKFYVPFGEADEIKLCVEKFNYFIPTFKEVLLNTDSYKAIWEKEYDQAKADYYKIDSGEYPVNNYPEIGLQCIHAKAPMHYYGLFSKSEGSDIVMSIYPDNKYEVEYKYTTWVDITSRPTLPRISLKPLLKQLNLLEKSQYTWHADGISDTGPILRLENDNLSKAERYANPTERAIYPSSIDSYIFERLITDFFKFAYRNITPKKSWTWKEVRAIDIAI</sequence>
<evidence type="ECO:0000313" key="2">
    <source>
        <dbReference type="Proteomes" id="UP000470771"/>
    </source>
</evidence>
<dbReference type="RefSeq" id="WP_160632865.1">
    <property type="nucleotide sequence ID" value="NZ_WWNE01000006.1"/>
</dbReference>
<dbReference type="Pfam" id="PF20392">
    <property type="entry name" value="DUF6687"/>
    <property type="match status" value="1"/>
</dbReference>
<accession>A0A6N9NL03</accession>
<proteinExistence type="predicted"/>
<name>A0A6N9NL03_9FLAO</name>
<dbReference type="EMBL" id="WWNE01000006">
    <property type="protein sequence ID" value="NBG65910.1"/>
    <property type="molecule type" value="Genomic_DNA"/>
</dbReference>
<reference evidence="1 2" key="1">
    <citation type="submission" date="2019-12" db="EMBL/GenBank/DDBJ databases">
        <authorList>
            <person name="Zhao J."/>
        </authorList>
    </citation>
    <scope>NUCLEOTIDE SEQUENCE [LARGE SCALE GENOMIC DNA]</scope>
    <source>
        <strain evidence="1 2">S-15</strain>
    </source>
</reference>
<dbReference type="Proteomes" id="UP000470771">
    <property type="component" value="Unassembled WGS sequence"/>
</dbReference>
<protein>
    <submittedName>
        <fullName evidence="1">Uncharacterized protein</fullName>
    </submittedName>
</protein>
<evidence type="ECO:0000313" key="1">
    <source>
        <dbReference type="EMBL" id="NBG65910.1"/>
    </source>
</evidence>
<dbReference type="InterPro" id="IPR046509">
    <property type="entry name" value="DUF6687"/>
</dbReference>
<organism evidence="1 2">
    <name type="scientific">Acidiluteibacter ferrifornacis</name>
    <dbReference type="NCBI Taxonomy" id="2692424"/>
    <lineage>
        <taxon>Bacteria</taxon>
        <taxon>Pseudomonadati</taxon>
        <taxon>Bacteroidota</taxon>
        <taxon>Flavobacteriia</taxon>
        <taxon>Flavobacteriales</taxon>
        <taxon>Cryomorphaceae</taxon>
        <taxon>Acidiluteibacter</taxon>
    </lineage>
</organism>